<evidence type="ECO:0000256" key="8">
    <source>
        <dbReference type="ARBA" id="ARBA00030520"/>
    </source>
</evidence>
<evidence type="ECO:0000256" key="2">
    <source>
        <dbReference type="ARBA" id="ARBA00013164"/>
    </source>
</evidence>
<dbReference type="Gene3D" id="1.10.730.10">
    <property type="entry name" value="Isoleucyl-tRNA Synthetase, Domain 1"/>
    <property type="match status" value="1"/>
</dbReference>
<evidence type="ECO:0000256" key="5">
    <source>
        <dbReference type="ARBA" id="ARBA00022840"/>
    </source>
</evidence>
<feature type="compositionally biased region" description="Acidic residues" evidence="10">
    <location>
        <begin position="128"/>
        <end position="140"/>
    </location>
</feature>
<name>A0A1E4TA44_9ASCO</name>
<dbReference type="PANTHER" id="PTHR45794:SF1">
    <property type="entry name" value="LEUCINE--TRNA LIGASE, CYTOPLASMIC"/>
    <property type="match status" value="1"/>
</dbReference>
<feature type="domain" description="Methionyl/Valyl/Leucyl/Isoleucyl-tRNA synthetase anticodon-binding" evidence="12">
    <location>
        <begin position="811"/>
        <end position="945"/>
    </location>
</feature>
<dbReference type="InterPro" id="IPR004493">
    <property type="entry name" value="Leu-tRNA-synth_Ia_arc/euk"/>
</dbReference>
<dbReference type="GO" id="GO:1990825">
    <property type="term" value="F:sequence-specific mRNA binding"/>
    <property type="evidence" value="ECO:0007669"/>
    <property type="project" value="EnsemblFungi"/>
</dbReference>
<evidence type="ECO:0000313" key="15">
    <source>
        <dbReference type="Proteomes" id="UP000095023"/>
    </source>
</evidence>
<dbReference type="SUPFAM" id="SSF52374">
    <property type="entry name" value="Nucleotidylyl transferase"/>
    <property type="match status" value="1"/>
</dbReference>
<keyword evidence="6" id="KW-0648">Protein biosynthesis</keyword>
<organism evidence="14 15">
    <name type="scientific">Tortispora caseinolytica NRRL Y-17796</name>
    <dbReference type="NCBI Taxonomy" id="767744"/>
    <lineage>
        <taxon>Eukaryota</taxon>
        <taxon>Fungi</taxon>
        <taxon>Dikarya</taxon>
        <taxon>Ascomycota</taxon>
        <taxon>Saccharomycotina</taxon>
        <taxon>Trigonopsidomycetes</taxon>
        <taxon>Trigonopsidales</taxon>
        <taxon>Trigonopsidaceae</taxon>
        <taxon>Tortispora</taxon>
    </lineage>
</organism>
<dbReference type="Proteomes" id="UP000095023">
    <property type="component" value="Unassembled WGS sequence"/>
</dbReference>
<keyword evidence="4" id="KW-0547">Nucleotide-binding</keyword>
<dbReference type="InterPro" id="IPR014729">
    <property type="entry name" value="Rossmann-like_a/b/a_fold"/>
</dbReference>
<evidence type="ECO:0000256" key="9">
    <source>
        <dbReference type="ARBA" id="ARBA00047469"/>
    </source>
</evidence>
<dbReference type="Pfam" id="PF00133">
    <property type="entry name" value="tRNA-synt_1"/>
    <property type="match status" value="2"/>
</dbReference>
<dbReference type="SUPFAM" id="SSF50677">
    <property type="entry name" value="ValRS/IleRS/LeuRS editing domain"/>
    <property type="match status" value="1"/>
</dbReference>
<dbReference type="InterPro" id="IPR055416">
    <property type="entry name" value="RBD_LARS1"/>
</dbReference>
<evidence type="ECO:0000256" key="3">
    <source>
        <dbReference type="ARBA" id="ARBA00022598"/>
    </source>
</evidence>
<proteinExistence type="inferred from homology"/>
<dbReference type="Gene3D" id="3.40.50.620">
    <property type="entry name" value="HUPs"/>
    <property type="match status" value="1"/>
</dbReference>
<dbReference type="AlphaFoldDB" id="A0A1E4TA44"/>
<keyword evidence="3" id="KW-0436">Ligase</keyword>
<dbReference type="InterPro" id="IPR009008">
    <property type="entry name" value="Val/Leu/Ile-tRNA-synth_edit"/>
</dbReference>
<dbReference type="GO" id="GO:0005524">
    <property type="term" value="F:ATP binding"/>
    <property type="evidence" value="ECO:0007669"/>
    <property type="project" value="UniProtKB-KW"/>
</dbReference>
<accession>A0A1E4TA44</accession>
<protein>
    <recommendedName>
        <fullName evidence="2">leucine--tRNA ligase</fullName>
        <ecNumber evidence="2">6.1.1.4</ecNumber>
    </recommendedName>
    <alternativeName>
        <fullName evidence="8">Leucyl-tRNA synthetase</fullName>
    </alternativeName>
</protein>
<evidence type="ECO:0000256" key="1">
    <source>
        <dbReference type="ARBA" id="ARBA00005594"/>
    </source>
</evidence>
<dbReference type="EMBL" id="KV453843">
    <property type="protein sequence ID" value="ODV88620.1"/>
    <property type="molecule type" value="Genomic_DNA"/>
</dbReference>
<evidence type="ECO:0000313" key="14">
    <source>
        <dbReference type="EMBL" id="ODV88620.1"/>
    </source>
</evidence>
<feature type="domain" description="Aminoacyl-tRNA synthetase class Ia" evidence="11">
    <location>
        <begin position="196"/>
        <end position="769"/>
    </location>
</feature>
<dbReference type="SUPFAM" id="SSF47323">
    <property type="entry name" value="Anticodon-binding domain of a subclass of class I aminoacyl-tRNA synthetases"/>
    <property type="match status" value="1"/>
</dbReference>
<evidence type="ECO:0000256" key="6">
    <source>
        <dbReference type="ARBA" id="ARBA00022917"/>
    </source>
</evidence>
<evidence type="ECO:0000256" key="4">
    <source>
        <dbReference type="ARBA" id="ARBA00022741"/>
    </source>
</evidence>
<dbReference type="Pfam" id="PF08264">
    <property type="entry name" value="Anticodon_1"/>
    <property type="match status" value="1"/>
</dbReference>
<gene>
    <name evidence="14" type="ORF">CANCADRAFT_125746</name>
</gene>
<dbReference type="GO" id="GO:0002161">
    <property type="term" value="F:aminoacyl-tRNA deacylase activity"/>
    <property type="evidence" value="ECO:0007669"/>
    <property type="project" value="InterPro"/>
</dbReference>
<dbReference type="InterPro" id="IPR002300">
    <property type="entry name" value="aa-tRNA-synth_Ia"/>
</dbReference>
<evidence type="ECO:0000259" key="13">
    <source>
        <dbReference type="Pfam" id="PF24810"/>
    </source>
</evidence>
<feature type="domain" description="Aminoacyl-tRNA synthetase class Ia" evidence="11">
    <location>
        <begin position="52"/>
        <end position="115"/>
    </location>
</feature>
<keyword evidence="5" id="KW-0067">ATP-binding</keyword>
<feature type="domain" description="Leucine--tRNA ligase RagD-binding" evidence="13">
    <location>
        <begin position="964"/>
        <end position="1031"/>
    </location>
</feature>
<evidence type="ECO:0000259" key="12">
    <source>
        <dbReference type="Pfam" id="PF08264"/>
    </source>
</evidence>
<dbReference type="NCBIfam" id="TIGR00395">
    <property type="entry name" value="leuS_arch"/>
    <property type="match status" value="1"/>
</dbReference>
<comment type="catalytic activity">
    <reaction evidence="9">
        <text>tRNA(Leu) + L-leucine + ATP = L-leucyl-tRNA(Leu) + AMP + diphosphate</text>
        <dbReference type="Rhea" id="RHEA:11688"/>
        <dbReference type="Rhea" id="RHEA-COMP:9613"/>
        <dbReference type="Rhea" id="RHEA-COMP:9622"/>
        <dbReference type="ChEBI" id="CHEBI:30616"/>
        <dbReference type="ChEBI" id="CHEBI:33019"/>
        <dbReference type="ChEBI" id="CHEBI:57427"/>
        <dbReference type="ChEBI" id="CHEBI:78442"/>
        <dbReference type="ChEBI" id="CHEBI:78494"/>
        <dbReference type="ChEBI" id="CHEBI:456215"/>
        <dbReference type="EC" id="6.1.1.4"/>
    </reaction>
</comment>
<comment type="similarity">
    <text evidence="1">Belongs to the class-I aminoacyl-tRNA synthetase family.</text>
</comment>
<dbReference type="OrthoDB" id="10249672at2759"/>
<sequence>MSLVLENTEKRDTLIAYEKKIQQEWRDSHLFEVNAPSADEVDYNDLDSLHEKYPKWFGCMAYPYMNGYLHAGHAFTLSKVDFDAGVQRLLGNRTLFPMGFHCTGMPIKASADKLIREMELFGPNFDQNQDDDDDDGEESLEPSQSATPTTHEDVTKFTTKKSKAEAKKGNAKYQYQIMLQLGIPREDIKKFTDTAYWLEYFPPVCRDHCNAIGAGIDWRRSFITTDANPYYDAFVRWQVNRLHNDGKIKFGKRYTIYSVKDGQPCMDHDRASGEGVRPQEYTAIKIRLLSIPEKLAPLISALDSSSKIYLIAATLRPETMYGQTCCFVSPSITYGLYKLNDSEYVICTERAAKNMSYQDIFPEIGNYTSHASIPGSALIGAKIHAPFSVYKEVYVLPMETIKEGKGTGVVTCVPSDSPDDYITTLDLQKKPEYYGIKAEWVAHEPAPIIETPTYGNLTAVTLVEQLKIQSPKDAVLLAKAKELAYKEGYYQGVMHIGKYKGLKVEDAKPKVRQDLIDAGEAFVYNEPEGLVMSRSGDECIVALEDQWYFDYGEPKWKADVLECLADLNTFNDETRHGFEATLDWLNNWAFSRTYGLGTRVPWDPKYLVESLSDSTVYMSYYTIARFLHKDLYGKEPTEYGILPEHMTDEVFDYIFYHADQPPSSAIPVETMDLMRHEFAFFYPLDVRVSGKDLIQNHLSFFLYCHVALFPRKFWPRGIRCNGHLLLNNQKMSKSTGNFLTMSDMVDKFGADAARLALADAGDGIEDANFDETTANTAILRLYTVREWCEQQVVNADKFRTNASCPEAEFFDAAFENELNQLILETIGHYKTTSFKSALKSGLYDLQAAREYYRESCASSDAIQGMRRDLVLRYIEVQALLMTPLMPHWSEYLYKEVLKKEGSVHSAKFPEISKPLDNVVLSSLSYVRNLCRSIREVEGANLKKKSKGKTTTYDLSKPSKVTVYVADAFPQWQEKYLDLVREAFESMELTGDGKSDELTKKVQQAAKEAGGSNEMKKAMPFVNNIKSRLKSEAPEHVFDRKLAFDEVATIRTAMPVLRKAINSCQEFQVIFVKEGESEGRDMYDQSSVAVSGKAAEGAVPGQPGITVTNV</sequence>
<dbReference type="Pfam" id="PF24810">
    <property type="entry name" value="RBD_LARS1"/>
    <property type="match status" value="1"/>
</dbReference>
<dbReference type="InterPro" id="IPR009080">
    <property type="entry name" value="tRNAsynth_Ia_anticodon-bd"/>
</dbReference>
<dbReference type="InterPro" id="IPR013155">
    <property type="entry name" value="M/V/L/I-tRNA-synth_anticd-bd"/>
</dbReference>
<evidence type="ECO:0000256" key="10">
    <source>
        <dbReference type="SAM" id="MobiDB-lite"/>
    </source>
</evidence>
<keyword evidence="15" id="KW-1185">Reference proteome</keyword>
<dbReference type="GO" id="GO:0004823">
    <property type="term" value="F:leucine-tRNA ligase activity"/>
    <property type="evidence" value="ECO:0007669"/>
    <property type="project" value="UniProtKB-EC"/>
</dbReference>
<dbReference type="EC" id="6.1.1.4" evidence="2"/>
<evidence type="ECO:0000256" key="7">
    <source>
        <dbReference type="ARBA" id="ARBA00023146"/>
    </source>
</evidence>
<dbReference type="GO" id="GO:0006429">
    <property type="term" value="P:leucyl-tRNA aminoacylation"/>
    <property type="evidence" value="ECO:0007669"/>
    <property type="project" value="EnsemblFungi"/>
</dbReference>
<dbReference type="GO" id="GO:1903432">
    <property type="term" value="P:regulation of TORC1 signaling"/>
    <property type="evidence" value="ECO:0007669"/>
    <property type="project" value="EnsemblFungi"/>
</dbReference>
<feature type="region of interest" description="Disordered" evidence="10">
    <location>
        <begin position="124"/>
        <end position="161"/>
    </location>
</feature>
<dbReference type="FunFam" id="3.90.740.10:FF:000001">
    <property type="entry name" value="Leucine--tRNA ligase, cytoplasmic"/>
    <property type="match status" value="1"/>
</dbReference>
<evidence type="ECO:0000259" key="11">
    <source>
        <dbReference type="Pfam" id="PF00133"/>
    </source>
</evidence>
<keyword evidence="7" id="KW-0030">Aminoacyl-tRNA synthetase</keyword>
<dbReference type="Gene3D" id="3.90.740.10">
    <property type="entry name" value="Valyl/Leucyl/Isoleucyl-tRNA synthetase, editing domain"/>
    <property type="match status" value="1"/>
</dbReference>
<dbReference type="GO" id="GO:0005737">
    <property type="term" value="C:cytoplasm"/>
    <property type="evidence" value="ECO:0007669"/>
    <property type="project" value="EnsemblFungi"/>
</dbReference>
<dbReference type="PANTHER" id="PTHR45794">
    <property type="entry name" value="LEUCYL-TRNA SYNTHETASE"/>
    <property type="match status" value="1"/>
</dbReference>
<reference evidence="15" key="1">
    <citation type="submission" date="2016-02" db="EMBL/GenBank/DDBJ databases">
        <title>Comparative genomics of biotechnologically important yeasts.</title>
        <authorList>
            <consortium name="DOE Joint Genome Institute"/>
            <person name="Riley R."/>
            <person name="Haridas S."/>
            <person name="Wolfe K.H."/>
            <person name="Lopes M.R."/>
            <person name="Hittinger C.T."/>
            <person name="Goker M."/>
            <person name="Salamov A."/>
            <person name="Wisecaver J."/>
            <person name="Long T.M."/>
            <person name="Aerts A.L."/>
            <person name="Barry K."/>
            <person name="Choi C."/>
            <person name="Clum A."/>
            <person name="Coughlan A.Y."/>
            <person name="Deshpande S."/>
            <person name="Douglass A.P."/>
            <person name="Hanson S.J."/>
            <person name="Klenk H.-P."/>
            <person name="Labutti K."/>
            <person name="Lapidus A."/>
            <person name="Lindquist E."/>
            <person name="Lipzen A."/>
            <person name="Meier-Kolthoff J.P."/>
            <person name="Ohm R.A."/>
            <person name="Otillar R.P."/>
            <person name="Pangilinan J."/>
            <person name="Peng Y."/>
            <person name="Rokas A."/>
            <person name="Rosa C.A."/>
            <person name="Scheuner C."/>
            <person name="Sibirny A.A."/>
            <person name="Slot J.C."/>
            <person name="Stielow J.B."/>
            <person name="Sun H."/>
            <person name="Kurtzman C.P."/>
            <person name="Blackwell M."/>
            <person name="Jeffries T.W."/>
            <person name="Grigoriev I.V."/>
        </authorList>
    </citation>
    <scope>NUCLEOTIDE SEQUENCE [LARGE SCALE GENOMIC DNA]</scope>
    <source>
        <strain evidence="15">NRRL Y-17796</strain>
    </source>
</reference>